<dbReference type="EMBL" id="KN670927">
    <property type="protein sequence ID" value="KHN01548.1"/>
    <property type="molecule type" value="Genomic_DNA"/>
</dbReference>
<sequence>MINSHASTMPEAISHSVVQTEKEAIFYDDKCMLRYSNRSIFGLMEISPDSQQLNANNATDMDQFNQVLGHSCTE</sequence>
<gene>
    <name evidence="1" type="ORF">glysoja_037902</name>
</gene>
<reference evidence="1" key="1">
    <citation type="submission" date="2014-07" db="EMBL/GenBank/DDBJ databases">
        <title>Identification of a novel salt tolerance gene in wild soybean by whole-genome sequencing.</title>
        <authorList>
            <person name="Lam H.-M."/>
            <person name="Qi X."/>
            <person name="Li M.-W."/>
            <person name="Liu X."/>
            <person name="Xie M."/>
            <person name="Ni M."/>
            <person name="Xu X."/>
        </authorList>
    </citation>
    <scope>NUCLEOTIDE SEQUENCE [LARGE SCALE GENOMIC DNA]</scope>
    <source>
        <tissue evidence="1">Root</tissue>
    </source>
</reference>
<dbReference type="AlphaFoldDB" id="A0A0B2P1M3"/>
<accession>A0A0B2P1M3</accession>
<organism evidence="1">
    <name type="scientific">Glycine soja</name>
    <name type="common">Wild soybean</name>
    <dbReference type="NCBI Taxonomy" id="3848"/>
    <lineage>
        <taxon>Eukaryota</taxon>
        <taxon>Viridiplantae</taxon>
        <taxon>Streptophyta</taxon>
        <taxon>Embryophyta</taxon>
        <taxon>Tracheophyta</taxon>
        <taxon>Spermatophyta</taxon>
        <taxon>Magnoliopsida</taxon>
        <taxon>eudicotyledons</taxon>
        <taxon>Gunneridae</taxon>
        <taxon>Pentapetalae</taxon>
        <taxon>rosids</taxon>
        <taxon>fabids</taxon>
        <taxon>Fabales</taxon>
        <taxon>Fabaceae</taxon>
        <taxon>Papilionoideae</taxon>
        <taxon>50 kb inversion clade</taxon>
        <taxon>NPAAA clade</taxon>
        <taxon>indigoferoid/millettioid clade</taxon>
        <taxon>Phaseoleae</taxon>
        <taxon>Glycine</taxon>
        <taxon>Glycine subgen. Soja</taxon>
    </lineage>
</organism>
<protein>
    <submittedName>
        <fullName evidence="1">Uncharacterized protein</fullName>
    </submittedName>
</protein>
<dbReference type="Proteomes" id="UP000053555">
    <property type="component" value="Unassembled WGS sequence"/>
</dbReference>
<evidence type="ECO:0000313" key="1">
    <source>
        <dbReference type="EMBL" id="KHN01548.1"/>
    </source>
</evidence>
<name>A0A0B2P1M3_GLYSO</name>
<proteinExistence type="predicted"/>